<reference evidence="9" key="1">
    <citation type="submission" date="2020-05" db="UniProtKB">
        <authorList>
            <consortium name="EnsemblMetazoa"/>
        </authorList>
    </citation>
    <scope>IDENTIFICATION</scope>
    <source>
        <strain evidence="9">USDA</strain>
    </source>
</reference>
<dbReference type="Gene3D" id="1.10.287.70">
    <property type="match status" value="1"/>
</dbReference>
<evidence type="ECO:0000256" key="4">
    <source>
        <dbReference type="ARBA" id="ARBA00022989"/>
    </source>
</evidence>
<protein>
    <recommendedName>
        <fullName evidence="11">Ionotropic glutamate receptor C-terminal domain-containing protein</fullName>
    </recommendedName>
</protein>
<evidence type="ECO:0000256" key="5">
    <source>
        <dbReference type="ARBA" id="ARBA00023136"/>
    </source>
</evidence>
<dbReference type="STRING" id="35570.A0A1I8P224"/>
<dbReference type="PANTHER" id="PTHR42643:SF40">
    <property type="entry name" value="IONOTROPIC RECEPTOR 41A-RELATED"/>
    <property type="match status" value="1"/>
</dbReference>
<dbReference type="EnsemblMetazoa" id="SCAU004147-RA">
    <property type="protein sequence ID" value="SCAU004147-PA"/>
    <property type="gene ID" value="SCAU004147"/>
</dbReference>
<gene>
    <name evidence="9" type="primary">106089112</name>
</gene>
<evidence type="ECO:0008006" key="11">
    <source>
        <dbReference type="Google" id="ProtNLM"/>
    </source>
</evidence>
<name>A0A1I8P224_STOCA</name>
<keyword evidence="4 8" id="KW-1133">Transmembrane helix</keyword>
<organism evidence="9 10">
    <name type="scientific">Stomoxys calcitrans</name>
    <name type="common">Stable fly</name>
    <name type="synonym">Conops calcitrans</name>
    <dbReference type="NCBI Taxonomy" id="35570"/>
    <lineage>
        <taxon>Eukaryota</taxon>
        <taxon>Metazoa</taxon>
        <taxon>Ecdysozoa</taxon>
        <taxon>Arthropoda</taxon>
        <taxon>Hexapoda</taxon>
        <taxon>Insecta</taxon>
        <taxon>Pterygota</taxon>
        <taxon>Neoptera</taxon>
        <taxon>Endopterygota</taxon>
        <taxon>Diptera</taxon>
        <taxon>Brachycera</taxon>
        <taxon>Muscomorpha</taxon>
        <taxon>Muscoidea</taxon>
        <taxon>Muscidae</taxon>
        <taxon>Stomoxys</taxon>
    </lineage>
</organism>
<dbReference type="Gene3D" id="3.40.190.10">
    <property type="entry name" value="Periplasmic binding protein-like II"/>
    <property type="match status" value="1"/>
</dbReference>
<comment type="subcellular location">
    <subcellularLocation>
        <location evidence="1">Cell membrane</location>
        <topology evidence="1">Multi-pass membrane protein</topology>
    </subcellularLocation>
</comment>
<keyword evidence="10" id="KW-1185">Reference proteome</keyword>
<evidence type="ECO:0000313" key="10">
    <source>
        <dbReference type="Proteomes" id="UP000095300"/>
    </source>
</evidence>
<dbReference type="SUPFAM" id="SSF53850">
    <property type="entry name" value="Periplasmic binding protein-like II"/>
    <property type="match status" value="1"/>
</dbReference>
<keyword evidence="5 8" id="KW-0472">Membrane</keyword>
<dbReference type="PANTHER" id="PTHR42643">
    <property type="entry name" value="IONOTROPIC RECEPTOR 20A-RELATED"/>
    <property type="match status" value="1"/>
</dbReference>
<evidence type="ECO:0000256" key="6">
    <source>
        <dbReference type="ARBA" id="ARBA00023170"/>
    </source>
</evidence>
<dbReference type="GO" id="GO:0005886">
    <property type="term" value="C:plasma membrane"/>
    <property type="evidence" value="ECO:0007669"/>
    <property type="project" value="UniProtKB-SubCell"/>
</dbReference>
<sequence length="659" mass="75827">MPNITDINWTQIINTIIQMYLQNITICVLWPTEGDFTLINDVLASCGVINIYTPKLNSSFDKNLIDYEKLQQKFECDGLFYNDLTVKLTISIENSHCESFLVFESDILPFIESFKNASRYSEWRSKRNHFIFATSKEVQEFITEEEIFFKDQPHILVVFAQPTNPNIFELKTNKFNGPNRSEASSLIFLDRFHAVNNSFEFNQNLFPDKIRNLQGREVIVAGFDYHPYFVIKYVQEQNNSYDLAFGSSDEGRVQIDGTETRAILTMCEILNCTVLIDSSEANDWGEVYANLSGDASLGMVAKGTAEISVGAMYSWDDMYLRLDMSTYLVRTGVTCLVPAPKLLATWLLPLQPFQLTLWLAVLAYLCLEWLSLSLTHRCESWFHSNKNLTWMESIVYGFVTTLKSFISQMDSGYVRSQTMRVLLFTCFLNNLIITSIYDGGLASILTIPSYGEAADTVHKMLSHKLQWVANSEAWVSTIRKSDDPLLNGILENFFIYPDETIEELAVSAADYGFTLERLPFGHFAIGNYLTSDSIDSMKIMQEDLYNQYSVAFVSRCWPLLSQFDDLLYWWHSAGLDKYWEWRVVADNMNMQKQKQLEASIYSYREDIGPVKLAMSNFVGILMIWLIGILISLGAFVYELLRGCGNRIYRKRIRKVTTRK</sequence>
<proteinExistence type="predicted"/>
<accession>A0A1I8P224</accession>
<evidence type="ECO:0000256" key="7">
    <source>
        <dbReference type="ARBA" id="ARBA00023180"/>
    </source>
</evidence>
<evidence type="ECO:0000256" key="8">
    <source>
        <dbReference type="SAM" id="Phobius"/>
    </source>
</evidence>
<dbReference type="InterPro" id="IPR052192">
    <property type="entry name" value="Insect_Ionotropic_Sensory_Rcpt"/>
</dbReference>
<dbReference type="VEuPathDB" id="VectorBase:SCAU004147"/>
<evidence type="ECO:0000313" key="9">
    <source>
        <dbReference type="EnsemblMetazoa" id="SCAU004147-PA"/>
    </source>
</evidence>
<evidence type="ECO:0000256" key="2">
    <source>
        <dbReference type="ARBA" id="ARBA00022475"/>
    </source>
</evidence>
<keyword evidence="3 8" id="KW-0812">Transmembrane</keyword>
<feature type="transmembrane region" description="Helical" evidence="8">
    <location>
        <begin position="617"/>
        <end position="640"/>
    </location>
</feature>
<keyword evidence="6" id="KW-0675">Receptor</keyword>
<keyword evidence="2" id="KW-1003">Cell membrane</keyword>
<dbReference type="Proteomes" id="UP000095300">
    <property type="component" value="Unassembled WGS sequence"/>
</dbReference>
<dbReference type="AlphaFoldDB" id="A0A1I8P224"/>
<keyword evidence="7" id="KW-0325">Glycoprotein</keyword>
<evidence type="ECO:0000256" key="1">
    <source>
        <dbReference type="ARBA" id="ARBA00004651"/>
    </source>
</evidence>
<evidence type="ECO:0000256" key="3">
    <source>
        <dbReference type="ARBA" id="ARBA00022692"/>
    </source>
</evidence>